<sequence length="1147" mass="116346">MTTPGQSLPPTLETLLGIGAFQIGGGSTNFGQGINEAFVRNLIAGAGTAIWTGIENVGQIIDNIAAWLATLPLEALKMFQHFIPGSVPDQFIDIATAVQTIVSALSVQKLLLSLDVFEDFILNTFNLLGTIVSQIISIIKGDPVTPITEDVQFVKTWFANFRAVFEGIDWSDPFLDPANAITWLQNEIIQPLLDVFGLGGITELGSYLYDTLTELGGGLGSIVASFSDLLNNLVDGLTGTTGSTLQTPEGVLTAAQTLFTNFGNLSTNFNLLLNYLYDAFTGAVGSTGKTLSNVLSAAQTFYTGAAGAATKIATLISDLGGSVIGDVSAIIGSLVTGVADILNTLWNIFTGNTGATGKTLANVAAAGSSFFTGAADGATKFAALLSATGEATATSLGNLINLLVTMLNQIADIFDGGVVTPVNTAVQQINDWWASNLAYLENIPNTAVQGLAGFGTNIGNSVTALSDGVWQGLRAFLGIPSGVGPPQVSSAAQQVRVDLNNATDIASGAAAFQAKQAISKQSYLSIDPSADPVFPLAQINGASPSTVSVTQTKSVMGIIGLPDNGLKKSLVWLGGSLANITGVYVNLYKVNTTTGVFTRTHQSSNIIGDLTSPVSGVAWQFYNLPMTAFFPTLQGEWYVAEIVVVGSGTYSIVGISNSWMPSHPSVYPKALGAARTGLPSTLYSAIGAAASGSNTTTVNETITLNSGDNAVYVAVILFSDTSALTSVSATLGGVAMTLKSLSTDFLSSSAFEYLAVFELIGTAGSGAFTTGSKTIAVTEAGLTGTFGMAVRAASFKNVASSGAAQTATGTNASPAQTVTGLTKDQLVFQAFAAASAAAGQSMSGYNQEQIANIASATGVSDCLLLGDAFAGVSTSVAFSATAPASGWRGIAVPITLSASPFAPPSSISSPTYDAATPWLALAGAAGRAQHPPETVEFETAGTFTYNVPSWVEDGDYIDVVPCGAGAGGSYQGGIVASPPVNTYDSTSYKGGGAGSWNPVRLRYGDAYDIPTGTTTFTVNVGAGGAGGAYPGTSYAPVHASDGANTTVVITGYPTITANGGTKDTSAAASTMWGDTPGNTVFQGVTYFGGTVATLGSFGAGGPPVTPGNGPGGGGAAGLTRRQGGYAYDVSGGAGAPGACYITAVQSI</sequence>
<evidence type="ECO:0000313" key="3">
    <source>
        <dbReference type="Proteomes" id="UP001229081"/>
    </source>
</evidence>
<evidence type="ECO:0000259" key="1">
    <source>
        <dbReference type="Pfam" id="PF21722"/>
    </source>
</evidence>
<accession>A0AAJ1S0M7</accession>
<comment type="caution">
    <text evidence="2">The sequence shown here is derived from an EMBL/GenBank/DDBJ whole genome shotgun (WGS) entry which is preliminary data.</text>
</comment>
<dbReference type="RefSeq" id="WP_306254529.1">
    <property type="nucleotide sequence ID" value="NZ_JAUFSA010000001.1"/>
</dbReference>
<evidence type="ECO:0000313" key="2">
    <source>
        <dbReference type="EMBL" id="MDP7733632.1"/>
    </source>
</evidence>
<organism evidence="2 3">
    <name type="scientific">Mycobacterium paragordonae</name>
    <dbReference type="NCBI Taxonomy" id="1389713"/>
    <lineage>
        <taxon>Bacteria</taxon>
        <taxon>Bacillati</taxon>
        <taxon>Actinomycetota</taxon>
        <taxon>Actinomycetes</taxon>
        <taxon>Mycobacteriales</taxon>
        <taxon>Mycobacteriaceae</taxon>
        <taxon>Mycobacterium</taxon>
    </lineage>
</organism>
<reference evidence="2" key="1">
    <citation type="submission" date="2023-06" db="EMBL/GenBank/DDBJ databases">
        <title>Identification of two novel mycobacterium reveal diversities and complexities of Mycobacterium gordonae clade.</title>
        <authorList>
            <person name="Matsumoto Y."/>
            <person name="Nakamura S."/>
            <person name="Motooka D."/>
            <person name="Fukushima K."/>
        </authorList>
    </citation>
    <scope>NUCLEOTIDE SEQUENCE</scope>
    <source>
        <strain evidence="2">TY812</strain>
    </source>
</reference>
<dbReference type="AlphaFoldDB" id="A0AAJ1S0M7"/>
<dbReference type="Proteomes" id="UP001229081">
    <property type="component" value="Unassembled WGS sequence"/>
</dbReference>
<protein>
    <recommendedName>
        <fullName evidence="1">Glycine-rich domain-containing protein</fullName>
    </recommendedName>
</protein>
<name>A0AAJ1S0M7_9MYCO</name>
<feature type="domain" description="Glycine-rich" evidence="1">
    <location>
        <begin position="939"/>
        <end position="1143"/>
    </location>
</feature>
<dbReference type="EMBL" id="JAUFSA010000001">
    <property type="protein sequence ID" value="MDP7733632.1"/>
    <property type="molecule type" value="Genomic_DNA"/>
</dbReference>
<dbReference type="InterPro" id="IPR049304">
    <property type="entry name" value="Gly_rich_dom"/>
</dbReference>
<gene>
    <name evidence="2" type="ORF">QXL92_02525</name>
</gene>
<dbReference type="Pfam" id="PF21722">
    <property type="entry name" value="Gly_rich_2"/>
    <property type="match status" value="1"/>
</dbReference>
<proteinExistence type="predicted"/>